<dbReference type="AlphaFoldDB" id="A0A0D7BE07"/>
<protein>
    <recommendedName>
        <fullName evidence="4">Zn(2)-C6 fungal-type domain-containing protein</fullName>
    </recommendedName>
</protein>
<proteinExistence type="predicted"/>
<dbReference type="Proteomes" id="UP000054007">
    <property type="component" value="Unassembled WGS sequence"/>
</dbReference>
<accession>A0A0D7BE07</accession>
<feature type="region of interest" description="Disordered" evidence="1">
    <location>
        <begin position="157"/>
        <end position="269"/>
    </location>
</feature>
<keyword evidence="3" id="KW-1185">Reference proteome</keyword>
<dbReference type="EMBL" id="KN880516">
    <property type="protein sequence ID" value="KIY67831.1"/>
    <property type="molecule type" value="Genomic_DNA"/>
</dbReference>
<name>A0A0D7BE07_9AGAR</name>
<reference evidence="2 3" key="1">
    <citation type="journal article" date="2015" name="Fungal Genet. Biol.">
        <title>Evolution of novel wood decay mechanisms in Agaricales revealed by the genome sequences of Fistulina hepatica and Cylindrobasidium torrendii.</title>
        <authorList>
            <person name="Floudas D."/>
            <person name="Held B.W."/>
            <person name="Riley R."/>
            <person name="Nagy L.G."/>
            <person name="Koehler G."/>
            <person name="Ransdell A.S."/>
            <person name="Younus H."/>
            <person name="Chow J."/>
            <person name="Chiniquy J."/>
            <person name="Lipzen A."/>
            <person name="Tritt A."/>
            <person name="Sun H."/>
            <person name="Haridas S."/>
            <person name="LaButti K."/>
            <person name="Ohm R.A."/>
            <person name="Kues U."/>
            <person name="Blanchette R.A."/>
            <person name="Grigoriev I.V."/>
            <person name="Minto R.E."/>
            <person name="Hibbett D.S."/>
        </authorList>
    </citation>
    <scope>NUCLEOTIDE SEQUENCE [LARGE SCALE GENOMIC DNA]</scope>
    <source>
        <strain evidence="2 3">FP15055 ss-10</strain>
    </source>
</reference>
<evidence type="ECO:0000256" key="1">
    <source>
        <dbReference type="SAM" id="MobiDB-lite"/>
    </source>
</evidence>
<sequence length="310" mass="34585">MLTLPLGAFPFTFHVDGMTLKKDGQPDCALFNPVQMGLQRLAEIERRRAERALNSAWVLEDGEEIVSLMSGEFRAQWQEFRRMPQYSVRYDGDSKRRWDELCARVDELTAQDGRPGSLVSLRNAIRQQAVRGDVMSVSPPPQPVLRRAAPIEYIEISSGDEMEGIEEPKPPKPFSAPKRHVKFHSSVRAKIEVESSSSSESESDSDSSSDKEEGLQSGPRTARHLRSSVAHPKPPSGCTVPRKQPGLGDSDNPRSMANLLKRRRVESPTKCERCVKSGQQCTLLADRPVPGRACIQCRSQHRGCSHTLKT</sequence>
<organism evidence="2 3">
    <name type="scientific">Cylindrobasidium torrendii FP15055 ss-10</name>
    <dbReference type="NCBI Taxonomy" id="1314674"/>
    <lineage>
        <taxon>Eukaryota</taxon>
        <taxon>Fungi</taxon>
        <taxon>Dikarya</taxon>
        <taxon>Basidiomycota</taxon>
        <taxon>Agaricomycotina</taxon>
        <taxon>Agaricomycetes</taxon>
        <taxon>Agaricomycetidae</taxon>
        <taxon>Agaricales</taxon>
        <taxon>Marasmiineae</taxon>
        <taxon>Physalacriaceae</taxon>
        <taxon>Cylindrobasidium</taxon>
    </lineage>
</organism>
<feature type="compositionally biased region" description="Basic residues" evidence="1">
    <location>
        <begin position="177"/>
        <end position="187"/>
    </location>
</feature>
<evidence type="ECO:0000313" key="2">
    <source>
        <dbReference type="EMBL" id="KIY67831.1"/>
    </source>
</evidence>
<gene>
    <name evidence="2" type="ORF">CYLTODRAFT_422192</name>
</gene>
<evidence type="ECO:0008006" key="4">
    <source>
        <dbReference type="Google" id="ProtNLM"/>
    </source>
</evidence>
<evidence type="ECO:0000313" key="3">
    <source>
        <dbReference type="Proteomes" id="UP000054007"/>
    </source>
</evidence>